<comment type="caution">
    <text evidence="1">The sequence shown here is derived from an EMBL/GenBank/DDBJ whole genome shotgun (WGS) entry which is preliminary data.</text>
</comment>
<evidence type="ECO:0000313" key="1">
    <source>
        <dbReference type="EMBL" id="MBB5751971.1"/>
    </source>
</evidence>
<gene>
    <name evidence="1" type="ORF">GGQ63_001023</name>
</gene>
<dbReference type="RefSeq" id="WP_183853210.1">
    <property type="nucleotide sequence ID" value="NZ_JACHOO010000002.1"/>
</dbReference>
<dbReference type="InterPro" id="IPR029063">
    <property type="entry name" value="SAM-dependent_MTases_sf"/>
</dbReference>
<dbReference type="EMBL" id="JACHOO010000002">
    <property type="protein sequence ID" value="MBB5751971.1"/>
    <property type="molecule type" value="Genomic_DNA"/>
</dbReference>
<organism evidence="1 2">
    <name type="scientific">Prosthecomicrobium pneumaticum</name>
    <dbReference type="NCBI Taxonomy" id="81895"/>
    <lineage>
        <taxon>Bacteria</taxon>
        <taxon>Pseudomonadati</taxon>
        <taxon>Pseudomonadota</taxon>
        <taxon>Alphaproteobacteria</taxon>
        <taxon>Hyphomicrobiales</taxon>
        <taxon>Kaistiaceae</taxon>
        <taxon>Prosthecomicrobium</taxon>
    </lineage>
</organism>
<dbReference type="AlphaFoldDB" id="A0A7W9CUW9"/>
<evidence type="ECO:0008006" key="3">
    <source>
        <dbReference type="Google" id="ProtNLM"/>
    </source>
</evidence>
<dbReference type="Proteomes" id="UP000523821">
    <property type="component" value="Unassembled WGS sequence"/>
</dbReference>
<accession>A0A7W9CUW9</accession>
<protein>
    <recommendedName>
        <fullName evidence="3">Methyltransferase FkbM domain-containing protein</fullName>
    </recommendedName>
</protein>
<reference evidence="1 2" key="1">
    <citation type="submission" date="2020-08" db="EMBL/GenBank/DDBJ databases">
        <title>Genomic Encyclopedia of Type Strains, Phase IV (KMG-IV): sequencing the most valuable type-strain genomes for metagenomic binning, comparative biology and taxonomic classification.</title>
        <authorList>
            <person name="Goeker M."/>
        </authorList>
    </citation>
    <scope>NUCLEOTIDE SEQUENCE [LARGE SCALE GENOMIC DNA]</scope>
    <source>
        <strain evidence="1 2">DSM 16268</strain>
    </source>
</reference>
<proteinExistence type="predicted"/>
<evidence type="ECO:0000313" key="2">
    <source>
        <dbReference type="Proteomes" id="UP000523821"/>
    </source>
</evidence>
<name>A0A7W9CUW9_9HYPH</name>
<keyword evidence="2" id="KW-1185">Reference proteome</keyword>
<dbReference type="SUPFAM" id="SSF53335">
    <property type="entry name" value="S-adenosyl-L-methionine-dependent methyltransferases"/>
    <property type="match status" value="1"/>
</dbReference>
<sequence>MLLNKNTSKRKIWGLYEYVLNAWLSQKIQSHSNFIDIGANNGYHTYGFSYAASRAGHRDVRVISVEPDVGEQLLAPRNWNEYRSLSIDIIEKYCRAEPGEGITIHDLISNMESGLIKMDIEGGEREVIPSNIDILSNRKFDWCIEIHGKDLIVEIAAAFCSAKRPFLIKDMPQLPFIGGEPRPILTTWLVTI</sequence>
<dbReference type="Gene3D" id="3.40.50.150">
    <property type="entry name" value="Vaccinia Virus protein VP39"/>
    <property type="match status" value="1"/>
</dbReference>